<feature type="binding site" evidence="3">
    <location>
        <begin position="119"/>
        <end position="122"/>
    </location>
    <ligand>
        <name>FAD</name>
        <dbReference type="ChEBI" id="CHEBI:57692"/>
    </ligand>
</feature>
<evidence type="ECO:0000313" key="6">
    <source>
        <dbReference type="Proteomes" id="UP000800200"/>
    </source>
</evidence>
<evidence type="ECO:0000256" key="1">
    <source>
        <dbReference type="ARBA" id="ARBA00010790"/>
    </source>
</evidence>
<dbReference type="SUPFAM" id="SSF51905">
    <property type="entry name" value="FAD/NAD(P)-binding domain"/>
    <property type="match status" value="1"/>
</dbReference>
<evidence type="ECO:0000313" key="5">
    <source>
        <dbReference type="EMBL" id="KAF2195874.1"/>
    </source>
</evidence>
<keyword evidence="3" id="KW-0274">FAD</keyword>
<dbReference type="EMBL" id="ML994610">
    <property type="protein sequence ID" value="KAF2195874.1"/>
    <property type="molecule type" value="Genomic_DNA"/>
</dbReference>
<dbReference type="Gene3D" id="3.30.560.10">
    <property type="entry name" value="Glucose Oxidase, domain 3"/>
    <property type="match status" value="1"/>
</dbReference>
<proteinExistence type="inferred from homology"/>
<feature type="active site" description="Proton acceptor" evidence="2">
    <location>
        <position position="590"/>
    </location>
</feature>
<dbReference type="InterPro" id="IPR012132">
    <property type="entry name" value="GMC_OxRdtase"/>
</dbReference>
<accession>A0A6A6EWE1</accession>
<evidence type="ECO:0000259" key="4">
    <source>
        <dbReference type="PROSITE" id="PS00624"/>
    </source>
</evidence>
<dbReference type="PIRSF" id="PIRSF000137">
    <property type="entry name" value="Alcohol_oxidase"/>
    <property type="match status" value="1"/>
</dbReference>
<comment type="similarity">
    <text evidence="1">Belongs to the GMC oxidoreductase family.</text>
</comment>
<protein>
    <submittedName>
        <fullName evidence="5">GMC oxidoreductase</fullName>
    </submittedName>
</protein>
<dbReference type="Pfam" id="PF05199">
    <property type="entry name" value="GMC_oxred_C"/>
    <property type="match status" value="1"/>
</dbReference>
<dbReference type="GO" id="GO:0050660">
    <property type="term" value="F:flavin adenine dinucleotide binding"/>
    <property type="evidence" value="ECO:0007669"/>
    <property type="project" value="InterPro"/>
</dbReference>
<dbReference type="OrthoDB" id="269227at2759"/>
<organism evidence="5 6">
    <name type="scientific">Zopfia rhizophila CBS 207.26</name>
    <dbReference type="NCBI Taxonomy" id="1314779"/>
    <lineage>
        <taxon>Eukaryota</taxon>
        <taxon>Fungi</taxon>
        <taxon>Dikarya</taxon>
        <taxon>Ascomycota</taxon>
        <taxon>Pezizomycotina</taxon>
        <taxon>Dothideomycetes</taxon>
        <taxon>Dothideomycetes incertae sedis</taxon>
        <taxon>Zopfiaceae</taxon>
        <taxon>Zopfia</taxon>
    </lineage>
</organism>
<dbReference type="GO" id="GO:0016614">
    <property type="term" value="F:oxidoreductase activity, acting on CH-OH group of donors"/>
    <property type="evidence" value="ECO:0007669"/>
    <property type="project" value="InterPro"/>
</dbReference>
<evidence type="ECO:0000256" key="3">
    <source>
        <dbReference type="PIRSR" id="PIRSR000137-2"/>
    </source>
</evidence>
<reference evidence="5" key="1">
    <citation type="journal article" date="2020" name="Stud. Mycol.">
        <title>101 Dothideomycetes genomes: a test case for predicting lifestyles and emergence of pathogens.</title>
        <authorList>
            <person name="Haridas S."/>
            <person name="Albert R."/>
            <person name="Binder M."/>
            <person name="Bloem J."/>
            <person name="Labutti K."/>
            <person name="Salamov A."/>
            <person name="Andreopoulos B."/>
            <person name="Baker S."/>
            <person name="Barry K."/>
            <person name="Bills G."/>
            <person name="Bluhm B."/>
            <person name="Cannon C."/>
            <person name="Castanera R."/>
            <person name="Culley D."/>
            <person name="Daum C."/>
            <person name="Ezra D."/>
            <person name="Gonzalez J."/>
            <person name="Henrissat B."/>
            <person name="Kuo A."/>
            <person name="Liang C."/>
            <person name="Lipzen A."/>
            <person name="Lutzoni F."/>
            <person name="Magnuson J."/>
            <person name="Mondo S."/>
            <person name="Nolan M."/>
            <person name="Ohm R."/>
            <person name="Pangilinan J."/>
            <person name="Park H.-J."/>
            <person name="Ramirez L."/>
            <person name="Alfaro M."/>
            <person name="Sun H."/>
            <person name="Tritt A."/>
            <person name="Yoshinaga Y."/>
            <person name="Zwiers L.-H."/>
            <person name="Turgeon B."/>
            <person name="Goodwin S."/>
            <person name="Spatafora J."/>
            <person name="Crous P."/>
            <person name="Grigoriev I."/>
        </authorList>
    </citation>
    <scope>NUCLEOTIDE SEQUENCE</scope>
    <source>
        <strain evidence="5">CBS 207.26</strain>
    </source>
</reference>
<feature type="binding site" evidence="3">
    <location>
        <position position="259"/>
    </location>
    <ligand>
        <name>FAD</name>
        <dbReference type="ChEBI" id="CHEBI:57692"/>
    </ligand>
</feature>
<keyword evidence="3" id="KW-0285">Flavoprotein</keyword>
<dbReference type="AlphaFoldDB" id="A0A6A6EWE1"/>
<evidence type="ECO:0000256" key="2">
    <source>
        <dbReference type="PIRSR" id="PIRSR000137-1"/>
    </source>
</evidence>
<dbReference type="PROSITE" id="PS00624">
    <property type="entry name" value="GMC_OXRED_2"/>
    <property type="match status" value="1"/>
</dbReference>
<gene>
    <name evidence="5" type="ORF">K469DRAFT_650063</name>
</gene>
<feature type="domain" description="Glucose-methanol-choline oxidoreductase N-terminal" evidence="4">
    <location>
        <begin position="298"/>
        <end position="312"/>
    </location>
</feature>
<dbReference type="PANTHER" id="PTHR11552:SF115">
    <property type="entry name" value="DEHYDROGENASE XPTC-RELATED"/>
    <property type="match status" value="1"/>
</dbReference>
<sequence length="644" mass="70816">MAFATISHAYAFARKAEVKRSAIELHDHYDYVIIGGGTSGLTIANRLTEDVSKTVLVVELGDFADEPCISMPKNFLNTLATNCSNHAFNVTSRPITDLNGLVVQKYTVGMAVGGSSAVNGMVFHRASKADYNAWEQLGNPGWGWDGLYRYFKKSTSFGPPSKESAKKYSYTWNAGAYGHGPIWATYPPFQWAATKILWDAWSDLNITGPVEHATGNMLGRYWVPASQHPINQTRSYARYGYYDPIKTRTNYHLLIGYKVEKLKLSSDYKTEGIIISERFHPDQRVTVKVIKEAILAAGAVHTPHILQLSGIGPKDILEAADIEVRVDLPGVGQNMQDHPQARVACNFTKDLWPNPDTLASNATYRDESQAEYEDHKTGPLTLSLGTSFTFLPLQTVYGNHQQFVSKLKAQSPATYLSPNISTSIIAGFAAQKKVLARLFAAQDSAAYETPISGVCSRSLVILKPLSRGSININITNPTGDPVLDLRTFSNPLDIEQAVSFIRYTRRYMNTPTLADLGPVETAPGADVVDEVELIKHVRATSAPTSFHACGTAAMMPRHLGGVVGSDLRVYGVRGLSVVDASIMPLIPATHLSATVYAVAEKVCDILSRLSSHLSRFRRHSRLMGHARLQILLSREYYENQAVFG</sequence>
<feature type="binding site" evidence="3">
    <location>
        <begin position="38"/>
        <end position="39"/>
    </location>
    <ligand>
        <name>FAD</name>
        <dbReference type="ChEBI" id="CHEBI:57692"/>
    </ligand>
</feature>
<dbReference type="PANTHER" id="PTHR11552">
    <property type="entry name" value="GLUCOSE-METHANOL-CHOLINE GMC OXIDOREDUCTASE"/>
    <property type="match status" value="1"/>
</dbReference>
<dbReference type="Pfam" id="PF00732">
    <property type="entry name" value="GMC_oxred_N"/>
    <property type="match status" value="1"/>
</dbReference>
<dbReference type="Gene3D" id="3.50.50.60">
    <property type="entry name" value="FAD/NAD(P)-binding domain"/>
    <property type="match status" value="1"/>
</dbReference>
<dbReference type="SUPFAM" id="SSF54373">
    <property type="entry name" value="FAD-linked reductases, C-terminal domain"/>
    <property type="match status" value="1"/>
</dbReference>
<dbReference type="InterPro" id="IPR007867">
    <property type="entry name" value="GMC_OxRtase_C"/>
</dbReference>
<dbReference type="InterPro" id="IPR000172">
    <property type="entry name" value="GMC_OxRdtase_N"/>
</dbReference>
<keyword evidence="6" id="KW-1185">Reference proteome</keyword>
<dbReference type="InterPro" id="IPR036188">
    <property type="entry name" value="FAD/NAD-bd_sf"/>
</dbReference>
<dbReference type="GO" id="GO:0044550">
    <property type="term" value="P:secondary metabolite biosynthetic process"/>
    <property type="evidence" value="ECO:0007669"/>
    <property type="project" value="TreeGrafter"/>
</dbReference>
<feature type="active site" description="Proton donor" evidence="2">
    <location>
        <position position="547"/>
    </location>
</feature>
<dbReference type="Proteomes" id="UP000800200">
    <property type="component" value="Unassembled WGS sequence"/>
</dbReference>
<name>A0A6A6EWE1_9PEZI</name>
<comment type="cofactor">
    <cofactor evidence="3">
        <name>FAD</name>
        <dbReference type="ChEBI" id="CHEBI:57692"/>
    </cofactor>
</comment>